<keyword evidence="3" id="KW-0418">Kinase</keyword>
<dbReference type="OrthoDB" id="163538at2"/>
<dbReference type="PANTHER" id="PTHR35526">
    <property type="entry name" value="ANTI-SIGMA-F FACTOR RSBW-RELATED"/>
    <property type="match status" value="1"/>
</dbReference>
<proteinExistence type="predicted"/>
<evidence type="ECO:0000313" key="4">
    <source>
        <dbReference type="Proteomes" id="UP000191931"/>
    </source>
</evidence>
<gene>
    <name evidence="3" type="ORF">MTBBW1_2380023</name>
</gene>
<dbReference type="InterPro" id="IPR050267">
    <property type="entry name" value="Anti-sigma-factor_SerPK"/>
</dbReference>
<dbReference type="InterPro" id="IPR036890">
    <property type="entry name" value="HATPase_C_sf"/>
</dbReference>
<sequence>MPEANMFEIIESNDSLKIVFSSTMVNIDRTCDESARFLTRCIKGISEHLFAIQLVMREGLTNAVRHGNQLDAGKIVKCSLKVLPDQFIRMEIEDQGDGFNWRSEQVRQMDDEADHGRGLVIMSQYFSRYWYNDRGNRLVLEKQIDMK</sequence>
<evidence type="ECO:0000313" key="3">
    <source>
        <dbReference type="EMBL" id="SLM30699.1"/>
    </source>
</evidence>
<name>A0A1W1HDZ4_9BACT</name>
<keyword evidence="3" id="KW-0808">Transferase</keyword>
<dbReference type="GO" id="GO:0004674">
    <property type="term" value="F:protein serine/threonine kinase activity"/>
    <property type="evidence" value="ECO:0007669"/>
    <property type="project" value="UniProtKB-KW"/>
</dbReference>
<dbReference type="RefSeq" id="WP_080809101.1">
    <property type="nucleotide sequence ID" value="NZ_LT828564.1"/>
</dbReference>
<dbReference type="InterPro" id="IPR003594">
    <property type="entry name" value="HATPase_dom"/>
</dbReference>
<evidence type="ECO:0000259" key="2">
    <source>
        <dbReference type="Pfam" id="PF13581"/>
    </source>
</evidence>
<protein>
    <submittedName>
        <fullName evidence="3">Predicted anti-sigma regulatory factor RsbW1 (Serine/threonine protein kinase)</fullName>
    </submittedName>
</protein>
<dbReference type="STRING" id="1246637.MTBBW1_2380023"/>
<accession>A0A1W1HDZ4</accession>
<keyword evidence="1 3" id="KW-0723">Serine/threonine-protein kinase</keyword>
<organism evidence="3 4">
    <name type="scientific">Desulfamplus magnetovallimortis</name>
    <dbReference type="NCBI Taxonomy" id="1246637"/>
    <lineage>
        <taxon>Bacteria</taxon>
        <taxon>Pseudomonadati</taxon>
        <taxon>Thermodesulfobacteriota</taxon>
        <taxon>Desulfobacteria</taxon>
        <taxon>Desulfobacterales</taxon>
        <taxon>Desulfobacteraceae</taxon>
        <taxon>Desulfamplus</taxon>
    </lineage>
</organism>
<reference evidence="3 4" key="1">
    <citation type="submission" date="2017-03" db="EMBL/GenBank/DDBJ databases">
        <authorList>
            <person name="Afonso C.L."/>
            <person name="Miller P.J."/>
            <person name="Scott M.A."/>
            <person name="Spackman E."/>
            <person name="Goraichik I."/>
            <person name="Dimitrov K.M."/>
            <person name="Suarez D.L."/>
            <person name="Swayne D.E."/>
        </authorList>
    </citation>
    <scope>NUCLEOTIDE SEQUENCE [LARGE SCALE GENOMIC DNA]</scope>
    <source>
        <strain evidence="3">PRJEB14757</strain>
    </source>
</reference>
<dbReference type="PANTHER" id="PTHR35526:SF3">
    <property type="entry name" value="ANTI-SIGMA-F FACTOR RSBW"/>
    <property type="match status" value="1"/>
</dbReference>
<feature type="domain" description="Histidine kinase/HSP90-like ATPase" evidence="2">
    <location>
        <begin position="26"/>
        <end position="141"/>
    </location>
</feature>
<dbReference type="SUPFAM" id="SSF55874">
    <property type="entry name" value="ATPase domain of HSP90 chaperone/DNA topoisomerase II/histidine kinase"/>
    <property type="match status" value="1"/>
</dbReference>
<dbReference type="EMBL" id="FWEV01000155">
    <property type="protein sequence ID" value="SLM30699.1"/>
    <property type="molecule type" value="Genomic_DNA"/>
</dbReference>
<dbReference type="AlphaFoldDB" id="A0A1W1HDZ4"/>
<evidence type="ECO:0000256" key="1">
    <source>
        <dbReference type="ARBA" id="ARBA00022527"/>
    </source>
</evidence>
<dbReference type="Pfam" id="PF13581">
    <property type="entry name" value="HATPase_c_2"/>
    <property type="match status" value="1"/>
</dbReference>
<dbReference type="Proteomes" id="UP000191931">
    <property type="component" value="Unassembled WGS sequence"/>
</dbReference>
<dbReference type="Gene3D" id="3.30.565.10">
    <property type="entry name" value="Histidine kinase-like ATPase, C-terminal domain"/>
    <property type="match status" value="1"/>
</dbReference>
<keyword evidence="4" id="KW-1185">Reference proteome</keyword>
<dbReference type="CDD" id="cd16936">
    <property type="entry name" value="HATPase_RsbW-like"/>
    <property type="match status" value="1"/>
</dbReference>